<keyword evidence="4" id="KW-0812">Transmembrane</keyword>
<dbReference type="KEGG" id="mjl:Mjls_4163"/>
<reference evidence="5" key="1">
    <citation type="submission" date="2007-02" db="EMBL/GenBank/DDBJ databases">
        <title>Complete sequence of Mycobacterium sp. JLS.</title>
        <authorList>
            <consortium name="US DOE Joint Genome Institute"/>
            <person name="Copeland A."/>
            <person name="Lucas S."/>
            <person name="Lapidus A."/>
            <person name="Barry K."/>
            <person name="Detter J.C."/>
            <person name="Glavina del Rio T."/>
            <person name="Hammon N."/>
            <person name="Israni S."/>
            <person name="Dalin E."/>
            <person name="Tice H."/>
            <person name="Pitluck S."/>
            <person name="Chain P."/>
            <person name="Malfatti S."/>
            <person name="Shin M."/>
            <person name="Vergez L."/>
            <person name="Schmutz J."/>
            <person name="Larimer F."/>
            <person name="Land M."/>
            <person name="Hauser L."/>
            <person name="Kyrpides N."/>
            <person name="Mikhailova N."/>
            <person name="Miller C.D."/>
            <person name="Anderson A.J."/>
            <person name="Sims R.C."/>
            <person name="Richardson P."/>
        </authorList>
    </citation>
    <scope>NUCLEOTIDE SEQUENCE [LARGE SCALE GENOMIC DNA]</scope>
    <source>
        <strain evidence="5">JLS</strain>
    </source>
</reference>
<feature type="compositionally biased region" description="Basic and acidic residues" evidence="3">
    <location>
        <begin position="1"/>
        <end position="16"/>
    </location>
</feature>
<protein>
    <recommendedName>
        <fullName evidence="6">Mce associated membrane protein</fullName>
    </recommendedName>
</protein>
<keyword evidence="2 4" id="KW-0472">Membrane</keyword>
<evidence type="ECO:0000256" key="2">
    <source>
        <dbReference type="ARBA" id="ARBA00023136"/>
    </source>
</evidence>
<organism evidence="5">
    <name type="scientific">Mycobacterium sp. (strain JLS)</name>
    <dbReference type="NCBI Taxonomy" id="164757"/>
    <lineage>
        <taxon>Bacteria</taxon>
        <taxon>Bacillati</taxon>
        <taxon>Actinomycetota</taxon>
        <taxon>Actinomycetes</taxon>
        <taxon>Mycobacteriales</taxon>
        <taxon>Mycobacteriaceae</taxon>
        <taxon>Mycobacterium</taxon>
    </lineage>
</organism>
<feature type="region of interest" description="Disordered" evidence="3">
    <location>
        <begin position="1"/>
        <end position="27"/>
    </location>
</feature>
<comment type="subcellular location">
    <subcellularLocation>
        <location evidence="1">Membrane</location>
    </subcellularLocation>
</comment>
<accession>A0A5Q5CKN3</accession>
<feature type="region of interest" description="Disordered" evidence="3">
    <location>
        <begin position="39"/>
        <end position="61"/>
    </location>
</feature>
<evidence type="ECO:0000256" key="3">
    <source>
        <dbReference type="SAM" id="MobiDB-lite"/>
    </source>
</evidence>
<keyword evidence="4" id="KW-1133">Transmembrane helix</keyword>
<sequence length="230" mass="24293">MKLKLSRSDRAERDPSEADDIVEAPSEADDVVEIVEAPAASDEIGSSPDANAAEAATSGDSSVVKAGRRRIDWGRVLIFGALPGLALVLTLVAGFLKWQDTAATQAEVARIETVQVAKDATVALLSYKPDTAERELTAARDRLTGSFRDSYSQLTNEVVIPGAKQKQISATATVPAAGSVSADADHAVVMVFVNQTVIVGKDAPTDTASAVRISMEKVDNRWLISGFDPI</sequence>
<dbReference type="PANTHER" id="PTHR37042">
    <property type="entry name" value="OUTER MEMBRANE PROTEIN RV1973"/>
    <property type="match status" value="1"/>
</dbReference>
<feature type="transmembrane region" description="Helical" evidence="4">
    <location>
        <begin position="76"/>
        <end position="96"/>
    </location>
</feature>
<evidence type="ECO:0000256" key="1">
    <source>
        <dbReference type="ARBA" id="ARBA00004370"/>
    </source>
</evidence>
<name>A0A5Q5CKN3_MYCSJ</name>
<evidence type="ECO:0000313" key="5">
    <source>
        <dbReference type="EMBL" id="ABN99935.1"/>
    </source>
</evidence>
<dbReference type="EMBL" id="CP000580">
    <property type="protein sequence ID" value="ABN99935.1"/>
    <property type="molecule type" value="Genomic_DNA"/>
</dbReference>
<dbReference type="GO" id="GO:0016020">
    <property type="term" value="C:membrane"/>
    <property type="evidence" value="ECO:0007669"/>
    <property type="project" value="UniProtKB-SubCell"/>
</dbReference>
<gene>
    <name evidence="5" type="ordered locus">Mjls_4163</name>
</gene>
<proteinExistence type="predicted"/>
<feature type="compositionally biased region" description="Acidic residues" evidence="3">
    <location>
        <begin position="17"/>
        <end position="27"/>
    </location>
</feature>
<dbReference type="PANTHER" id="PTHR37042:SF4">
    <property type="entry name" value="OUTER MEMBRANE PROTEIN RV1973"/>
    <property type="match status" value="1"/>
</dbReference>
<dbReference type="AlphaFoldDB" id="A0A5Q5CKN3"/>
<evidence type="ECO:0008006" key="6">
    <source>
        <dbReference type="Google" id="ProtNLM"/>
    </source>
</evidence>
<evidence type="ECO:0000256" key="4">
    <source>
        <dbReference type="SAM" id="Phobius"/>
    </source>
</evidence>